<dbReference type="InterPro" id="IPR011263">
    <property type="entry name" value="DNA-dir_RNA_pol_RpoA/D/Rpb3"/>
</dbReference>
<keyword evidence="1" id="KW-0240">DNA-directed RNA polymerase</keyword>
<dbReference type="SUPFAM" id="SSF55257">
    <property type="entry name" value="RBP11-like subunits of RNA polymerase"/>
    <property type="match status" value="1"/>
</dbReference>
<dbReference type="SUPFAM" id="SSF56553">
    <property type="entry name" value="Insert subdomain of RNA polymerase alpha subunit"/>
    <property type="match status" value="1"/>
</dbReference>
<dbReference type="EMBL" id="MT872223">
    <property type="protein sequence ID" value="QRG32002.1"/>
    <property type="molecule type" value="Genomic_DNA"/>
</dbReference>
<evidence type="ECO:0000256" key="1">
    <source>
        <dbReference type="ARBA" id="ARBA00022478"/>
    </source>
</evidence>
<dbReference type="Gene3D" id="2.170.120.12">
    <property type="entry name" value="DNA-directed RNA polymerase, insert domain"/>
    <property type="match status" value="1"/>
</dbReference>
<dbReference type="InterPro" id="IPR036603">
    <property type="entry name" value="RBP11-like"/>
</dbReference>
<gene>
    <name evidence="4" type="primary">rpoA</name>
</gene>
<sequence>MKTEKRRLVIEIEKRTVDKRTGHISFQFRIGPFKKTMGTTIGAALRRTLLSLSKTLAITSACGNFSDGNSIREDLFELSLNLQRIHIKSSFFPYIGTARIKKVGPAIITAQDLQLDDGLEVVNPYQYICTLNSSYTLDLHLMISSPEVNQGADYIDPINPVKTTNKNLLKLRENDINNIFGANNNSFFENLKKQNIKSNLQNQNSEFDLSTEKSKKLLTNLNNLKTLKNSRSDIIGTNLKDSKIKLNAPQKLPLDIIVVDPIYSSIQSCGFEVIQTTNSSVSEYEELIKRGVTDTEEFLRFVVISRGDIEPAAAIELAVLELRETLTILEPLPHVYASEKNLLLSLEMGSQFILTQKIRDNLVDSYTIEVLKTLDLKHLNLPINLELFLRREGFVSLQSLISIPLELLKRIGLKENDLASIEKSLNLFGLSINLDKNLKWELIPNSLPL</sequence>
<keyword evidence="4" id="KW-0934">Plastid</keyword>
<dbReference type="GO" id="GO:0003899">
    <property type="term" value="F:DNA-directed RNA polymerase activity"/>
    <property type="evidence" value="ECO:0007669"/>
    <property type="project" value="InterPro"/>
</dbReference>
<organism evidence="4">
    <name type="scientific">Nannochloropsis limnetica</name>
    <dbReference type="NCBI Taxonomy" id="120807"/>
    <lineage>
        <taxon>Eukaryota</taxon>
        <taxon>Sar</taxon>
        <taxon>Stramenopiles</taxon>
        <taxon>Ochrophyta</taxon>
        <taxon>Eustigmatophyceae</taxon>
        <taxon>Eustigmatales</taxon>
        <taxon>Monodopsidaceae</taxon>
        <taxon>Nannochloropsis</taxon>
    </lineage>
</organism>
<evidence type="ECO:0000256" key="2">
    <source>
        <dbReference type="ARBA" id="ARBA00023163"/>
    </source>
</evidence>
<keyword evidence="4" id="KW-0150">Chloroplast</keyword>
<dbReference type="AlphaFoldDB" id="A0A890CJ77"/>
<protein>
    <submittedName>
        <fullName evidence="4">RNA polymerase alpha subunit</fullName>
    </submittedName>
</protein>
<dbReference type="Gene3D" id="3.30.1360.10">
    <property type="entry name" value="RNA polymerase, RBP11-like subunit"/>
    <property type="match status" value="1"/>
</dbReference>
<dbReference type="GO" id="GO:0000428">
    <property type="term" value="C:DNA-directed RNA polymerase complex"/>
    <property type="evidence" value="ECO:0007669"/>
    <property type="project" value="UniProtKB-KW"/>
</dbReference>
<keyword evidence="2" id="KW-0804">Transcription</keyword>
<dbReference type="GO" id="GO:0006351">
    <property type="term" value="P:DNA-templated transcription"/>
    <property type="evidence" value="ECO:0007669"/>
    <property type="project" value="InterPro"/>
</dbReference>
<evidence type="ECO:0000259" key="3">
    <source>
        <dbReference type="Pfam" id="PF01193"/>
    </source>
</evidence>
<dbReference type="Pfam" id="PF01193">
    <property type="entry name" value="RNA_pol_L"/>
    <property type="match status" value="1"/>
</dbReference>
<name>A0A890CJ77_9STRA</name>
<dbReference type="InterPro" id="IPR036643">
    <property type="entry name" value="RNApol_insert_sf"/>
</dbReference>
<accession>A0A890CJ77</accession>
<dbReference type="GO" id="GO:0046983">
    <property type="term" value="F:protein dimerization activity"/>
    <property type="evidence" value="ECO:0007669"/>
    <property type="project" value="InterPro"/>
</dbReference>
<geneLocation type="chloroplast" evidence="4"/>
<feature type="domain" description="DNA-directed RNA polymerase RpoA/D/Rpb3-type" evidence="3">
    <location>
        <begin position="35"/>
        <end position="325"/>
    </location>
</feature>
<evidence type="ECO:0000313" key="4">
    <source>
        <dbReference type="EMBL" id="QRG32002.1"/>
    </source>
</evidence>
<proteinExistence type="predicted"/>
<reference evidence="4" key="1">
    <citation type="submission" date="2020-08" db="EMBL/GenBank/DDBJ databases">
        <title>Environmental palaeogenomic reconstruction of an Ice Age algal population.</title>
        <authorList>
            <person name="Lammers Y."/>
            <person name="Heintzman P.D."/>
            <person name="Alsos I.G."/>
        </authorList>
    </citation>
    <scope>NUCLEOTIDE SEQUENCE</scope>
</reference>